<dbReference type="Pfam" id="PF01203">
    <property type="entry name" value="T2SSN"/>
    <property type="match status" value="1"/>
</dbReference>
<keyword evidence="9" id="KW-0472">Membrane</keyword>
<evidence type="ECO:0000256" key="8">
    <source>
        <dbReference type="ARBA" id="ARBA00022927"/>
    </source>
</evidence>
<keyword evidence="12" id="KW-1185">Reference proteome</keyword>
<evidence type="ECO:0000256" key="5">
    <source>
        <dbReference type="ARBA" id="ARBA00022475"/>
    </source>
</evidence>
<evidence type="ECO:0000256" key="9">
    <source>
        <dbReference type="ARBA" id="ARBA00023136"/>
    </source>
</evidence>
<dbReference type="GO" id="GO:0005886">
    <property type="term" value="C:plasma membrane"/>
    <property type="evidence" value="ECO:0007669"/>
    <property type="project" value="UniProtKB-SubCell"/>
</dbReference>
<evidence type="ECO:0000256" key="1">
    <source>
        <dbReference type="ARBA" id="ARBA00004533"/>
    </source>
</evidence>
<comment type="subcellular location">
    <subcellularLocation>
        <location evidence="1">Cell inner membrane</location>
    </subcellularLocation>
</comment>
<evidence type="ECO:0000256" key="10">
    <source>
        <dbReference type="ARBA" id="ARBA00030772"/>
    </source>
</evidence>
<evidence type="ECO:0000256" key="3">
    <source>
        <dbReference type="ARBA" id="ARBA00021563"/>
    </source>
</evidence>
<evidence type="ECO:0000256" key="7">
    <source>
        <dbReference type="ARBA" id="ARBA00022692"/>
    </source>
</evidence>
<dbReference type="GO" id="GO:0015628">
    <property type="term" value="P:protein secretion by the type II secretion system"/>
    <property type="evidence" value="ECO:0007669"/>
    <property type="project" value="InterPro"/>
</dbReference>
<evidence type="ECO:0000313" key="12">
    <source>
        <dbReference type="Proteomes" id="UP000218054"/>
    </source>
</evidence>
<reference evidence="11 12" key="1">
    <citation type="submission" date="2017-08" db="EMBL/GenBank/DDBJ databases">
        <title>WGS of Clinical strains of the CDC Group NO-1 linked to zoonotic infections in humans.</title>
        <authorList>
            <person name="Bernier A.-M."/>
            <person name="Bernard K."/>
        </authorList>
    </citation>
    <scope>NUCLEOTIDE SEQUENCE [LARGE SCALE GENOMIC DNA]</scope>
    <source>
        <strain evidence="11 12">NML00-0135</strain>
    </source>
</reference>
<dbReference type="InterPro" id="IPR022792">
    <property type="entry name" value="T2SS_protein-GspN"/>
</dbReference>
<proteinExistence type="inferred from homology"/>
<keyword evidence="7" id="KW-0812">Transmembrane</keyword>
<keyword evidence="4" id="KW-0813">Transport</keyword>
<comment type="similarity">
    <text evidence="2">Belongs to the GSP N family.</text>
</comment>
<evidence type="ECO:0000256" key="2">
    <source>
        <dbReference type="ARBA" id="ARBA00007208"/>
    </source>
</evidence>
<keyword evidence="6" id="KW-0997">Cell inner membrane</keyword>
<dbReference type="RefSeq" id="WP_095540060.1">
    <property type="nucleotide sequence ID" value="NZ_NSJB01000006.1"/>
</dbReference>
<dbReference type="Proteomes" id="UP000218054">
    <property type="component" value="Unassembled WGS sequence"/>
</dbReference>
<dbReference type="EMBL" id="NSJB01000006">
    <property type="protein sequence ID" value="PAT36894.1"/>
    <property type="molecule type" value="Genomic_DNA"/>
</dbReference>
<keyword evidence="5" id="KW-1003">Cell membrane</keyword>
<evidence type="ECO:0000256" key="4">
    <source>
        <dbReference type="ARBA" id="ARBA00022448"/>
    </source>
</evidence>
<name>A0A2A2AGL0_9BURK</name>
<evidence type="ECO:0000256" key="6">
    <source>
        <dbReference type="ARBA" id="ARBA00022519"/>
    </source>
</evidence>
<accession>A0A2A2AGL0</accession>
<sequence>MSRRQRTPRTPRTASAAAAPRQRMGRWALLGALLGLLLVLALYAPARWLAHALERASQGQVQLQQARGTLWNGSAVLVLTGGAGSHDRMRLPGRLNWALRPAWLGARLQLLPDCCAAQPAQLRLRLGWQRAELHIATHQSQWPSSLLQGLGAPWNTLQLDGQLGLHIEDLRLQWAAGRSLVQGRLQATLKNATSRLSTIRPLGSYRLIMHGGQTLGLQLHTDAGPLQLSGQGHWQGQRLRFAGQASATPEHLPALSNLLSLLGRRDGDRAILNF</sequence>
<gene>
    <name evidence="11" type="ORF">CK625_09360</name>
</gene>
<dbReference type="AlphaFoldDB" id="A0A2A2AGL0"/>
<organism evidence="11 12">
    <name type="scientific">Vandammella animalimorsus</name>
    <dbReference type="NCBI Taxonomy" id="2029117"/>
    <lineage>
        <taxon>Bacteria</taxon>
        <taxon>Pseudomonadati</taxon>
        <taxon>Pseudomonadota</taxon>
        <taxon>Betaproteobacteria</taxon>
        <taxon>Burkholderiales</taxon>
        <taxon>Comamonadaceae</taxon>
        <taxon>Vandammella</taxon>
    </lineage>
</organism>
<evidence type="ECO:0000313" key="11">
    <source>
        <dbReference type="EMBL" id="PAT36894.1"/>
    </source>
</evidence>
<dbReference type="GO" id="GO:0015627">
    <property type="term" value="C:type II protein secretion system complex"/>
    <property type="evidence" value="ECO:0007669"/>
    <property type="project" value="InterPro"/>
</dbReference>
<keyword evidence="8" id="KW-0653">Protein transport</keyword>
<comment type="caution">
    <text evidence="11">The sequence shown here is derived from an EMBL/GenBank/DDBJ whole genome shotgun (WGS) entry which is preliminary data.</text>
</comment>
<protein>
    <recommendedName>
        <fullName evidence="3">Type II secretion system protein N</fullName>
    </recommendedName>
    <alternativeName>
        <fullName evidence="10">General secretion pathway protein N</fullName>
    </alternativeName>
</protein>